<keyword evidence="2" id="KW-1185">Reference proteome</keyword>
<sequence>MYLYSIEFKLPKSDTCKTCDQMKIKIDTLKQNNNAQEVQELTRTLEVHKIRAKDLLKLEVDSSKRVKNKLVISFDLQQAMPIPKLTTGPAFYCRKIWLYNLRVHDCTNERG</sequence>
<dbReference type="OrthoDB" id="6161684at2759"/>
<protein>
    <submittedName>
        <fullName evidence="1">Uncharacterized protein</fullName>
    </submittedName>
</protein>
<name>A0A9P0CUI2_9CUCU</name>
<dbReference type="EMBL" id="OV651814">
    <property type="protein sequence ID" value="CAH1106778.1"/>
    <property type="molecule type" value="Genomic_DNA"/>
</dbReference>
<evidence type="ECO:0000313" key="2">
    <source>
        <dbReference type="Proteomes" id="UP001153636"/>
    </source>
</evidence>
<proteinExistence type="predicted"/>
<gene>
    <name evidence="1" type="ORF">PSYICH_LOCUS7206</name>
</gene>
<evidence type="ECO:0000313" key="1">
    <source>
        <dbReference type="EMBL" id="CAH1106778.1"/>
    </source>
</evidence>
<accession>A0A9P0CUI2</accession>
<dbReference type="Proteomes" id="UP001153636">
    <property type="component" value="Chromosome 2"/>
</dbReference>
<organism evidence="1 2">
    <name type="scientific">Psylliodes chrysocephalus</name>
    <dbReference type="NCBI Taxonomy" id="3402493"/>
    <lineage>
        <taxon>Eukaryota</taxon>
        <taxon>Metazoa</taxon>
        <taxon>Ecdysozoa</taxon>
        <taxon>Arthropoda</taxon>
        <taxon>Hexapoda</taxon>
        <taxon>Insecta</taxon>
        <taxon>Pterygota</taxon>
        <taxon>Neoptera</taxon>
        <taxon>Endopterygota</taxon>
        <taxon>Coleoptera</taxon>
        <taxon>Polyphaga</taxon>
        <taxon>Cucujiformia</taxon>
        <taxon>Chrysomeloidea</taxon>
        <taxon>Chrysomelidae</taxon>
        <taxon>Galerucinae</taxon>
        <taxon>Alticini</taxon>
        <taxon>Psylliodes</taxon>
    </lineage>
</organism>
<reference evidence="1" key="1">
    <citation type="submission" date="2022-01" db="EMBL/GenBank/DDBJ databases">
        <authorList>
            <person name="King R."/>
        </authorList>
    </citation>
    <scope>NUCLEOTIDE SEQUENCE</scope>
</reference>
<dbReference type="AlphaFoldDB" id="A0A9P0CUI2"/>